<accession>A0A1X1WHM6</accession>
<evidence type="ECO:0000313" key="1">
    <source>
        <dbReference type="EMBL" id="ORV86038.1"/>
    </source>
</evidence>
<dbReference type="EMBL" id="LQOY01000083">
    <property type="protein sequence ID" value="ORV86038.1"/>
    <property type="molecule type" value="Genomic_DNA"/>
</dbReference>
<gene>
    <name evidence="1" type="ORF">AWC08_25075</name>
</gene>
<organism evidence="1 2">
    <name type="scientific">Mycobacterium gordonae</name>
    <dbReference type="NCBI Taxonomy" id="1778"/>
    <lineage>
        <taxon>Bacteria</taxon>
        <taxon>Bacillati</taxon>
        <taxon>Actinomycetota</taxon>
        <taxon>Actinomycetes</taxon>
        <taxon>Mycobacteriales</taxon>
        <taxon>Mycobacteriaceae</taxon>
        <taxon>Mycobacterium</taxon>
    </lineage>
</organism>
<keyword evidence="2" id="KW-1185">Reference proteome</keyword>
<dbReference type="Proteomes" id="UP000193928">
    <property type="component" value="Unassembled WGS sequence"/>
</dbReference>
<sequence length="816" mass="90533">MRTSGFAGAKHDKVTCMELWPLLTEDLLTGAYSIERQLRPRVTAVAVRSGAMQDLREVVGTICTRWGGGFSPLISVDPDAAKLDDRVARALLGSNIDGLEGRKLLSKDIEQRYSDRFADAAQWLLRQVAYVKDQNRPIVQTCRGVAVDNPWYPAYLVVFGDLPDVPDAKRNSQNDLRDDLTFRDVADIAEVVGEPSLRDLVRRLLNLQQMSAVELTRLRLPTSAIGGYNQGMPTTSRFTWGHSSALTQYGPNLLVVYRADSTEDLALVWNLRARFAHPNGLPLAIPFGHSTREDIISLRRTSQVQRFFGMGHNLGITSFSVSPDELNALSAGTGFDVLDPWDVVGEVYGCGVASTEMAQFVDGNATVPSFSPTDIETLGQHYLGSSDATWLTLTTVVSECRLPPSPSMRRTRWQEPGYLHGKVVHVGKLDEFATLRQPAGLEVLRALTRDHSLQARVSTPGKAAENLMRAARADLSMFAYPGVNSLLEGLARRGHASLVKRRLNQFLEGTDVIPGSEKYEILAARLDTALGAPDVDEIGHMNFNKIGQTLGLQGKSFNARQTASWIDWAVRRRLILRGVQATCRNCKHVQWRPLGDAVPELECLGCGLPIHTPFGSQKIDYQYRASEILLRAVEHDVLPHVLSIRHIAEILGRRMVFGAYPGIELMELGGKEVVAEFDVVVILTNGRWIVGECKVSQRGLKESELQKLWATADRVEASATFVATLDRGSECSDLWRERTDPNGRPHFALTAGQLYDLAAYQASYGGDLFGWREDLVRLLPDAELTQEGFVHKAFGDYLLHRTDDPSKRQRAPWDVD</sequence>
<protein>
    <submittedName>
        <fullName evidence="1">Uncharacterized protein</fullName>
    </submittedName>
</protein>
<dbReference type="AlphaFoldDB" id="A0A1X1WHM6"/>
<evidence type="ECO:0000313" key="2">
    <source>
        <dbReference type="Proteomes" id="UP000193928"/>
    </source>
</evidence>
<reference evidence="1 2" key="1">
    <citation type="submission" date="2016-01" db="EMBL/GenBank/DDBJ databases">
        <title>The new phylogeny of the genus Mycobacterium.</title>
        <authorList>
            <person name="Tarcisio F."/>
            <person name="Conor M."/>
            <person name="Antonella G."/>
            <person name="Elisabetta G."/>
            <person name="Giulia F.S."/>
            <person name="Sara T."/>
            <person name="Anna F."/>
            <person name="Clotilde B."/>
            <person name="Roberto B."/>
            <person name="Veronica D.S."/>
            <person name="Fabio R."/>
            <person name="Monica P."/>
            <person name="Olivier J."/>
            <person name="Enrico T."/>
            <person name="Nicola S."/>
        </authorList>
    </citation>
    <scope>NUCLEOTIDE SEQUENCE [LARGE SCALE GENOMIC DNA]</scope>
    <source>
        <strain evidence="1 2">DSM 44160</strain>
    </source>
</reference>
<name>A0A1X1WHM6_MYCGO</name>
<proteinExistence type="predicted"/>
<comment type="caution">
    <text evidence="1">The sequence shown here is derived from an EMBL/GenBank/DDBJ whole genome shotgun (WGS) entry which is preliminary data.</text>
</comment>